<dbReference type="InterPro" id="IPR017911">
    <property type="entry name" value="MacB-like_ATP-bd"/>
</dbReference>
<dbReference type="InterPro" id="IPR003593">
    <property type="entry name" value="AAA+_ATPase"/>
</dbReference>
<evidence type="ECO:0000259" key="4">
    <source>
        <dbReference type="PROSITE" id="PS50893"/>
    </source>
</evidence>
<evidence type="ECO:0000256" key="1">
    <source>
        <dbReference type="ARBA" id="ARBA00022448"/>
    </source>
</evidence>
<dbReference type="CDD" id="cd03255">
    <property type="entry name" value="ABC_MJ0796_LolCDE_FtsE"/>
    <property type="match status" value="1"/>
</dbReference>
<dbReference type="PROSITE" id="PS50893">
    <property type="entry name" value="ABC_TRANSPORTER_2"/>
    <property type="match status" value="1"/>
</dbReference>
<dbReference type="GO" id="GO:0005886">
    <property type="term" value="C:plasma membrane"/>
    <property type="evidence" value="ECO:0007669"/>
    <property type="project" value="TreeGrafter"/>
</dbReference>
<evidence type="ECO:0000256" key="2">
    <source>
        <dbReference type="ARBA" id="ARBA00022741"/>
    </source>
</evidence>
<proteinExistence type="predicted"/>
<dbReference type="SMART" id="SM00382">
    <property type="entry name" value="AAA"/>
    <property type="match status" value="1"/>
</dbReference>
<keyword evidence="6" id="KW-1185">Reference proteome</keyword>
<evidence type="ECO:0000313" key="6">
    <source>
        <dbReference type="Proteomes" id="UP000471381"/>
    </source>
</evidence>
<dbReference type="GO" id="GO:0005524">
    <property type="term" value="F:ATP binding"/>
    <property type="evidence" value="ECO:0007669"/>
    <property type="project" value="UniProtKB-KW"/>
</dbReference>
<protein>
    <submittedName>
        <fullName evidence="5">ATP-binding cassette domain-containing protein</fullName>
    </submittedName>
</protein>
<keyword evidence="1" id="KW-0813">Transport</keyword>
<dbReference type="Pfam" id="PF00005">
    <property type="entry name" value="ABC_tran"/>
    <property type="match status" value="1"/>
</dbReference>
<dbReference type="InterPro" id="IPR015854">
    <property type="entry name" value="ABC_transpr_LolD-like"/>
</dbReference>
<dbReference type="SUPFAM" id="SSF52540">
    <property type="entry name" value="P-loop containing nucleoside triphosphate hydrolases"/>
    <property type="match status" value="1"/>
</dbReference>
<dbReference type="PROSITE" id="PS00211">
    <property type="entry name" value="ABC_TRANSPORTER_1"/>
    <property type="match status" value="1"/>
</dbReference>
<reference evidence="5 6" key="1">
    <citation type="submission" date="2020-01" db="EMBL/GenBank/DDBJ databases">
        <title>Genomes of bacteria type strains.</title>
        <authorList>
            <person name="Chen J."/>
            <person name="Zhu S."/>
            <person name="Yang J."/>
        </authorList>
    </citation>
    <scope>NUCLEOTIDE SEQUENCE [LARGE SCALE GENOMIC DNA]</scope>
    <source>
        <strain evidence="5 6">LMG 24078</strain>
    </source>
</reference>
<keyword evidence="2" id="KW-0547">Nucleotide-binding</keyword>
<organism evidence="5 6">
    <name type="scientific">Alteromonas genovensis</name>
    <dbReference type="NCBI Taxonomy" id="471225"/>
    <lineage>
        <taxon>Bacteria</taxon>
        <taxon>Pseudomonadati</taxon>
        <taxon>Pseudomonadota</taxon>
        <taxon>Gammaproteobacteria</taxon>
        <taxon>Alteromonadales</taxon>
        <taxon>Alteromonadaceae</taxon>
        <taxon>Alteromonas/Salinimonas group</taxon>
        <taxon>Alteromonas</taxon>
    </lineage>
</organism>
<sequence>MKAGVSATESAKTNGSYNIAIAIDNVSFSHNAAHSERARLFIEIEQWHLYRGEHVFLSGPSGSGKSTFLNLLSGTLTPDSGTISLLEQPFSALSNKQRDRFRANNIGVVFQQFNLIPYLSVKQNVKAALYFAGANIKDKALDERILKLLNDLQLSNQLLNAKADTLSVGQQQRVAIARALINTPDILIVDEPTSALDAKARDSFMDVLKKLAKNSALVFVSHDPYLKKYFSRHMSMHQFTPNHQKVAGVSDASRDASPC</sequence>
<dbReference type="PANTHER" id="PTHR24220">
    <property type="entry name" value="IMPORT ATP-BINDING PROTEIN"/>
    <property type="match status" value="1"/>
</dbReference>
<dbReference type="InterPro" id="IPR003439">
    <property type="entry name" value="ABC_transporter-like_ATP-bd"/>
</dbReference>
<dbReference type="GO" id="GO:0016887">
    <property type="term" value="F:ATP hydrolysis activity"/>
    <property type="evidence" value="ECO:0007669"/>
    <property type="project" value="InterPro"/>
</dbReference>
<name>A0A6N9TDP2_9ALTE</name>
<dbReference type="AlphaFoldDB" id="A0A6N9TDP2"/>
<dbReference type="Gene3D" id="3.40.50.300">
    <property type="entry name" value="P-loop containing nucleotide triphosphate hydrolases"/>
    <property type="match status" value="1"/>
</dbReference>
<gene>
    <name evidence="5" type="ORF">GTQ48_07045</name>
</gene>
<dbReference type="RefSeq" id="WP_163105848.1">
    <property type="nucleotide sequence ID" value="NZ_JAAAWO010000004.1"/>
</dbReference>
<evidence type="ECO:0000313" key="5">
    <source>
        <dbReference type="EMBL" id="NDW15270.1"/>
    </source>
</evidence>
<dbReference type="GO" id="GO:0022857">
    <property type="term" value="F:transmembrane transporter activity"/>
    <property type="evidence" value="ECO:0007669"/>
    <property type="project" value="TreeGrafter"/>
</dbReference>
<dbReference type="InterPro" id="IPR027417">
    <property type="entry name" value="P-loop_NTPase"/>
</dbReference>
<dbReference type="EMBL" id="JAAAWO010000004">
    <property type="protein sequence ID" value="NDW15270.1"/>
    <property type="molecule type" value="Genomic_DNA"/>
</dbReference>
<dbReference type="PANTHER" id="PTHR24220:SF611">
    <property type="entry name" value="ATP-BINDING COMPONENT OF ABC TRANSPORTER-RELATED"/>
    <property type="match status" value="1"/>
</dbReference>
<keyword evidence="3 5" id="KW-0067">ATP-binding</keyword>
<comment type="caution">
    <text evidence="5">The sequence shown here is derived from an EMBL/GenBank/DDBJ whole genome shotgun (WGS) entry which is preliminary data.</text>
</comment>
<feature type="domain" description="ABC transporter" evidence="4">
    <location>
        <begin position="21"/>
        <end position="259"/>
    </location>
</feature>
<accession>A0A6N9TDP2</accession>
<evidence type="ECO:0000256" key="3">
    <source>
        <dbReference type="ARBA" id="ARBA00022840"/>
    </source>
</evidence>
<dbReference type="InterPro" id="IPR017871">
    <property type="entry name" value="ABC_transporter-like_CS"/>
</dbReference>
<dbReference type="Proteomes" id="UP000471381">
    <property type="component" value="Unassembled WGS sequence"/>
</dbReference>